<evidence type="ECO:0000256" key="2">
    <source>
        <dbReference type="ARBA" id="ARBA00005634"/>
    </source>
</evidence>
<keyword evidence="6 7" id="KW-0862">Zinc</keyword>
<dbReference type="Gene3D" id="3.40.630.10">
    <property type="entry name" value="Zn peptidases"/>
    <property type="match status" value="1"/>
</dbReference>
<feature type="domain" description="PA" evidence="8">
    <location>
        <begin position="132"/>
        <end position="221"/>
    </location>
</feature>
<evidence type="ECO:0000256" key="7">
    <source>
        <dbReference type="RuleBase" id="RU361240"/>
    </source>
</evidence>
<reference evidence="10" key="1">
    <citation type="submission" date="2023-06" db="EMBL/GenBank/DDBJ databases">
        <title>Draft genome of Marssonina rosae.</title>
        <authorList>
            <person name="Cheng Q."/>
        </authorList>
    </citation>
    <scope>NUCLEOTIDE SEQUENCE</scope>
    <source>
        <strain evidence="10">R4</strain>
    </source>
</reference>
<dbReference type="GO" id="GO:0008235">
    <property type="term" value="F:metalloexopeptidase activity"/>
    <property type="evidence" value="ECO:0007669"/>
    <property type="project" value="InterPro"/>
</dbReference>
<protein>
    <recommendedName>
        <fullName evidence="7">Peptide hydrolase</fullName>
        <ecNumber evidence="7">3.4.-.-</ecNumber>
    </recommendedName>
</protein>
<evidence type="ECO:0000313" key="11">
    <source>
        <dbReference type="Proteomes" id="UP001285354"/>
    </source>
</evidence>
<organism evidence="10 11">
    <name type="scientific">Diplocarpon rosae</name>
    <dbReference type="NCBI Taxonomy" id="946125"/>
    <lineage>
        <taxon>Eukaryota</taxon>
        <taxon>Fungi</taxon>
        <taxon>Dikarya</taxon>
        <taxon>Ascomycota</taxon>
        <taxon>Pezizomycotina</taxon>
        <taxon>Leotiomycetes</taxon>
        <taxon>Helotiales</taxon>
        <taxon>Drepanopezizaceae</taxon>
        <taxon>Diplocarpon</taxon>
    </lineage>
</organism>
<dbReference type="InterPro" id="IPR045175">
    <property type="entry name" value="M28_fam"/>
</dbReference>
<dbReference type="GO" id="GO:0046872">
    <property type="term" value="F:metal ion binding"/>
    <property type="evidence" value="ECO:0007669"/>
    <property type="project" value="UniProtKB-KW"/>
</dbReference>
<dbReference type="Pfam" id="PF02225">
    <property type="entry name" value="PA"/>
    <property type="match status" value="1"/>
</dbReference>
<dbReference type="Gene3D" id="3.50.30.30">
    <property type="match status" value="1"/>
</dbReference>
<evidence type="ECO:0000256" key="1">
    <source>
        <dbReference type="ARBA" id="ARBA00001947"/>
    </source>
</evidence>
<feature type="chain" id="PRO_5041778773" description="Peptide hydrolase" evidence="7">
    <location>
        <begin position="22"/>
        <end position="493"/>
    </location>
</feature>
<evidence type="ECO:0000313" key="10">
    <source>
        <dbReference type="EMBL" id="KAK2623939.1"/>
    </source>
</evidence>
<dbReference type="InterPro" id="IPR007484">
    <property type="entry name" value="Peptidase_M28"/>
</dbReference>
<proteinExistence type="inferred from homology"/>
<keyword evidence="4 7" id="KW-0479">Metal-binding</keyword>
<feature type="domain" description="Peptidase M28" evidence="9">
    <location>
        <begin position="247"/>
        <end position="410"/>
    </location>
</feature>
<evidence type="ECO:0000256" key="3">
    <source>
        <dbReference type="ARBA" id="ARBA00022670"/>
    </source>
</evidence>
<keyword evidence="7" id="KW-0732">Signal</keyword>
<dbReference type="EC" id="3.4.-.-" evidence="7"/>
<evidence type="ECO:0000256" key="5">
    <source>
        <dbReference type="ARBA" id="ARBA00022801"/>
    </source>
</evidence>
<dbReference type="AlphaFoldDB" id="A0AAD9SVL6"/>
<evidence type="ECO:0000256" key="6">
    <source>
        <dbReference type="ARBA" id="ARBA00022833"/>
    </source>
</evidence>
<dbReference type="Pfam" id="PF04389">
    <property type="entry name" value="Peptidase_M28"/>
    <property type="match status" value="1"/>
</dbReference>
<accession>A0AAD9SVL6</accession>
<evidence type="ECO:0000259" key="9">
    <source>
        <dbReference type="Pfam" id="PF04389"/>
    </source>
</evidence>
<dbReference type="PANTHER" id="PTHR12147:SF26">
    <property type="entry name" value="PEPTIDASE M28 DOMAIN-CONTAINING PROTEIN"/>
    <property type="match status" value="1"/>
</dbReference>
<dbReference type="InterPro" id="IPR003137">
    <property type="entry name" value="PA_domain"/>
</dbReference>
<feature type="signal peptide" evidence="7">
    <location>
        <begin position="1"/>
        <end position="21"/>
    </location>
</feature>
<comment type="similarity">
    <text evidence="2">Belongs to the peptidase M28 family. M28B subfamily.</text>
</comment>
<dbReference type="PANTHER" id="PTHR12147">
    <property type="entry name" value="METALLOPEPTIDASE M28 FAMILY MEMBER"/>
    <property type="match status" value="1"/>
</dbReference>
<comment type="caution">
    <text evidence="10">The sequence shown here is derived from an EMBL/GenBank/DDBJ whole genome shotgun (WGS) entry which is preliminary data.</text>
</comment>
<keyword evidence="5 7" id="KW-0378">Hydrolase</keyword>
<gene>
    <name evidence="10" type="ORF">QTJ16_006573</name>
</gene>
<keyword evidence="3 7" id="KW-0645">Protease</keyword>
<dbReference type="SUPFAM" id="SSF53187">
    <property type="entry name" value="Zn-dependent exopeptidases"/>
    <property type="match status" value="1"/>
</dbReference>
<evidence type="ECO:0000256" key="4">
    <source>
        <dbReference type="ARBA" id="ARBA00022723"/>
    </source>
</evidence>
<sequence>MRFSQSPIAVLALAAASSVAAFSHVPRVANNTKPLVSPKALGREMSIYSLLDGALDLENIALSTEGKNRALGTPGHEKTISYITNFFDQFSSYYKYYLQEIRLPLGKNAKLTLDGTSIKAFPVHLAPPGIVAAPVILAMYDACNFSDFPDDTKDKIVLVPRGGCESHVKVKHAHDRGAHGVIIYNNEDFLGPFENHSLGLTEELGGPFLPTLAVGWWDGTSLRDNLYDEKEIIAVIKTETNDVITNNIIAETIEGDHDNVIHLSANSDSISGQGLNENGSGLISILEIAERLTKFSVKNAVRFSWWATKSHNFIGSTHYVTTASESDLKKIRLNLHFDTLASYNYAIQVYSGKDSSVDPEKRGAPGSEQAAREIQRFFKDEMKKNVTMIDFDGLSDHSTFLKANVATCGITSGSTQLKTESEQIEFGGYANESYNYLIFQDDLEEYFKLGQDGWTMITVAIAHLTATFARSFELLEAELPVVEQPVVEQPVGA</sequence>
<evidence type="ECO:0000259" key="8">
    <source>
        <dbReference type="Pfam" id="PF02225"/>
    </source>
</evidence>
<name>A0AAD9SVL6_9HELO</name>
<dbReference type="GO" id="GO:0006508">
    <property type="term" value="P:proteolysis"/>
    <property type="evidence" value="ECO:0007669"/>
    <property type="project" value="UniProtKB-KW"/>
</dbReference>
<dbReference type="EMBL" id="JAUBYV010000011">
    <property type="protein sequence ID" value="KAK2623939.1"/>
    <property type="molecule type" value="Genomic_DNA"/>
</dbReference>
<keyword evidence="11" id="KW-1185">Reference proteome</keyword>
<dbReference type="SUPFAM" id="SSF52025">
    <property type="entry name" value="PA domain"/>
    <property type="match status" value="1"/>
</dbReference>
<dbReference type="Proteomes" id="UP001285354">
    <property type="component" value="Unassembled WGS sequence"/>
</dbReference>
<dbReference type="InterPro" id="IPR046450">
    <property type="entry name" value="PA_dom_sf"/>
</dbReference>
<comment type="cofactor">
    <cofactor evidence="1">
        <name>Zn(2+)</name>
        <dbReference type="ChEBI" id="CHEBI:29105"/>
    </cofactor>
</comment>